<keyword evidence="2" id="KW-1185">Reference proteome</keyword>
<dbReference type="Proteomes" id="UP000515312">
    <property type="component" value="Chromosome"/>
</dbReference>
<protein>
    <submittedName>
        <fullName evidence="1">Uncharacterized protein</fullName>
    </submittedName>
</protein>
<proteinExistence type="predicted"/>
<organism evidence="1 2">
    <name type="scientific">Alloacidobacterium dinghuense</name>
    <dbReference type="NCBI Taxonomy" id="2763107"/>
    <lineage>
        <taxon>Bacteria</taxon>
        <taxon>Pseudomonadati</taxon>
        <taxon>Acidobacteriota</taxon>
        <taxon>Terriglobia</taxon>
        <taxon>Terriglobales</taxon>
        <taxon>Acidobacteriaceae</taxon>
        <taxon>Alloacidobacterium</taxon>
    </lineage>
</organism>
<reference evidence="1 2" key="1">
    <citation type="submission" date="2020-08" db="EMBL/GenBank/DDBJ databases">
        <title>Edaphobacter telluris sp. nov. and Acidobacterium dinghuensis sp. nov., two acidobacteria isolated from forest soil.</title>
        <authorList>
            <person name="Fu J."/>
            <person name="Qiu L."/>
        </authorList>
    </citation>
    <scope>NUCLEOTIDE SEQUENCE [LARGE SCALE GENOMIC DNA]</scope>
    <source>
        <strain evidence="1">4Y35</strain>
    </source>
</reference>
<name>A0A7G8BC88_9BACT</name>
<sequence length="219" mass="24533">MPASTSAPLDQAFSMLRQFARVRRPMERCELCSLPLAHEHPHLIELSSRQIVCACDACATLFDSMTEGRYRRAARCAKLLTDFEMTDAQWNSLLIPINMAFFFRSSIENRMVPLYPSPAGAVESLLSLEAWNEIVERNAILSHLRSDIEALLVNRIGHAQDLSSAEYYIAPIDDCYRLVGLIRANWKGLSGGAEVWMEIGRFFADLKSRADVVGGEAHA</sequence>
<dbReference type="Pfam" id="PF19372">
    <property type="entry name" value="DUF5947"/>
    <property type="match status" value="1"/>
</dbReference>
<accession>A0A7G8BC88</accession>
<evidence type="ECO:0000313" key="1">
    <source>
        <dbReference type="EMBL" id="QNI30158.1"/>
    </source>
</evidence>
<dbReference type="KEGG" id="adin:H7849_13230"/>
<evidence type="ECO:0000313" key="2">
    <source>
        <dbReference type="Proteomes" id="UP000515312"/>
    </source>
</evidence>
<dbReference type="InterPro" id="IPR045991">
    <property type="entry name" value="DUF5947"/>
</dbReference>
<gene>
    <name evidence="1" type="ORF">H7849_13230</name>
</gene>
<dbReference type="AlphaFoldDB" id="A0A7G8BC88"/>
<dbReference type="RefSeq" id="WP_186739819.1">
    <property type="nucleotide sequence ID" value="NZ_CP060394.1"/>
</dbReference>
<dbReference type="EMBL" id="CP060394">
    <property type="protein sequence ID" value="QNI30158.1"/>
    <property type="molecule type" value="Genomic_DNA"/>
</dbReference>